<feature type="compositionally biased region" description="Polar residues" evidence="1">
    <location>
        <begin position="575"/>
        <end position="590"/>
    </location>
</feature>
<feature type="compositionally biased region" description="Polar residues" evidence="1">
    <location>
        <begin position="542"/>
        <end position="565"/>
    </location>
</feature>
<sequence>MSPSPKSPVPTLTTEPSIYSPQPVYHPNVRSPSLHSRALSDFESASKTSSLLGPPLTRDPSSAASNSTTGYLPTPTDDVMHVSPPLSRAETTVTSYYRNQAFPERLGQHGLTRKNRVVQGPGDLRVRQRPASAQVSSSGRMELGTLSASSEHVRSSIEPRNIARDSTLVFPPRMERQRAARDLISRYEDLESAAQAPLVTPSGSQRSSGQRSRSVSSVPPMTRRDLSLPPIPPTCTPPAQNQGANANPPRAPHSHFLPESPSYFSSFARKGGKLRNSFTSLVQLLGDKTKARDSAKKRNSVSPSVSPSRAFNALPKGFKLRLSKRASAGSSPASSPGKVNDGEKSSKILPDMNELLKTEPLVSTLLLYQSPARQIHPSIPDQKTPLWMAYTVSLYPNTIILEVPNPGLSSSSKFQIPLSELYDAHSIATKDLPAGSIPLPGSIALPPGFGNDIYVFEAQCYGGRIERFAAPNMSLRMTWVRHLLDILIDKDPGSKDEGRTLDTVASTLAHPPTEIQCLPLVSSPAFMPTSSAGDTTVSKPIESTLQSEPPTRKYSNPSLMRLSTPTRHRSGILDSRSSSVCNTRQATSVLPNPWSSPATPSRRPTSVMAERTASLLMSPRSDRSRMTASPSICRLDERNLVRNRLAMFEGQASPSPNERESIRSRGAREGSVNWEALSEIRSGRGRSRLSQTTSDGIGSPFTGPQQVRNVPSPVRTHSNNGMLFKPMWPFPDPMTSDSTTLPGSIGAKLGGRTPKPGMELTESRSATRIDTVSGLGRKDAGTSLSLCSLDQTTKPESKPIQVLGNLPPSKNTESIMHGSPSRPTVPATTQDISLQPILDCLNTLTSALRESDVAHSTKASGLGQLIASTQDHIVQAVDNGAKIATGEYHALVGHLEGLQGKIGSLADMPLLGTEEWVDLSTIKETVERIAIKLEDFPKTEDQDHRGEIKTVIIDQTDGLKQAVRDLSLKLDHVFSKDDILAKLEGLTEAATWASASPSRDLDTMADLVQQMKSHISSLPDPQIVDTPTIVEKLESISNSMANLITPIDISSIQATLADIQELYQARQTTDAIPISATQVDLSDVLMKLDGITAICQSIMVARSEASLETGSGSSHEAQQMLLNSLKEDAEHRTVQVQQTAELVRYSNELNTWLEKFVANASTQMDSVGAGLGALRRDLGLDPPPPADGQETDTSPQGVIQEFRTMFEEQIKSATDVAASLNALLVAFNDEQARNAEARENLAADSVLKMIEIQRQEQERLLKQLASDLSSDIRGERIRFVEAMSQATSMNVQLHVEEFKKQLTHEVLALTDEVGRLREERKTIQHQIAQLFLVKSEHEAECRRSDAPPPRPLPSTRPNGK</sequence>
<feature type="region of interest" description="Disordered" evidence="1">
    <location>
        <begin position="542"/>
        <end position="607"/>
    </location>
</feature>
<feature type="compositionally biased region" description="Polar residues" evidence="1">
    <location>
        <begin position="59"/>
        <end position="71"/>
    </location>
</feature>
<proteinExistence type="predicted"/>
<evidence type="ECO:0008006" key="4">
    <source>
        <dbReference type="Google" id="ProtNLM"/>
    </source>
</evidence>
<evidence type="ECO:0000313" key="3">
    <source>
        <dbReference type="Proteomes" id="UP000663843"/>
    </source>
</evidence>
<feature type="compositionally biased region" description="Low complexity" evidence="1">
    <location>
        <begin position="326"/>
        <end position="337"/>
    </location>
</feature>
<dbReference type="EMBL" id="CAJMWT010001772">
    <property type="protein sequence ID" value="CAE6419436.1"/>
    <property type="molecule type" value="Genomic_DNA"/>
</dbReference>
<reference evidence="2" key="1">
    <citation type="submission" date="2021-01" db="EMBL/GenBank/DDBJ databases">
        <authorList>
            <person name="Kaushik A."/>
        </authorList>
    </citation>
    <scope>NUCLEOTIDE SEQUENCE</scope>
    <source>
        <strain evidence="2">AG2-2IIIB</strain>
    </source>
</reference>
<feature type="region of interest" description="Disordered" evidence="1">
    <location>
        <begin position="288"/>
        <end position="308"/>
    </location>
</feature>
<evidence type="ECO:0000313" key="2">
    <source>
        <dbReference type="EMBL" id="CAE6419436.1"/>
    </source>
</evidence>
<organism evidence="2 3">
    <name type="scientific">Rhizoctonia solani</name>
    <dbReference type="NCBI Taxonomy" id="456999"/>
    <lineage>
        <taxon>Eukaryota</taxon>
        <taxon>Fungi</taxon>
        <taxon>Dikarya</taxon>
        <taxon>Basidiomycota</taxon>
        <taxon>Agaricomycotina</taxon>
        <taxon>Agaricomycetes</taxon>
        <taxon>Cantharellales</taxon>
        <taxon>Ceratobasidiaceae</taxon>
        <taxon>Rhizoctonia</taxon>
    </lineage>
</organism>
<feature type="region of interest" description="Disordered" evidence="1">
    <location>
        <begin position="1336"/>
        <end position="1360"/>
    </location>
</feature>
<feature type="region of interest" description="Disordered" evidence="1">
    <location>
        <begin position="323"/>
        <end position="346"/>
    </location>
</feature>
<feature type="compositionally biased region" description="Low complexity" evidence="1">
    <location>
        <begin position="593"/>
        <end position="606"/>
    </location>
</feature>
<dbReference type="Proteomes" id="UP000663843">
    <property type="component" value="Unassembled WGS sequence"/>
</dbReference>
<feature type="region of interest" description="Disordered" evidence="1">
    <location>
        <begin position="126"/>
        <end position="154"/>
    </location>
</feature>
<feature type="compositionally biased region" description="Polar residues" evidence="1">
    <location>
        <begin position="688"/>
        <end position="716"/>
    </location>
</feature>
<gene>
    <name evidence="2" type="ORF">RDB_LOCUS51986</name>
</gene>
<feature type="region of interest" description="Disordered" evidence="1">
    <location>
        <begin position="1"/>
        <end position="83"/>
    </location>
</feature>
<feature type="compositionally biased region" description="Low complexity" evidence="1">
    <location>
        <begin position="202"/>
        <end position="218"/>
    </location>
</feature>
<feature type="compositionally biased region" description="Basic and acidic residues" evidence="1">
    <location>
        <begin position="1336"/>
        <end position="1345"/>
    </location>
</feature>
<feature type="compositionally biased region" description="Polar residues" evidence="1">
    <location>
        <begin position="9"/>
        <end position="20"/>
    </location>
</feature>
<accession>A0A8H2X6Y0</accession>
<feature type="compositionally biased region" description="Basic and acidic residues" evidence="1">
    <location>
        <begin position="657"/>
        <end position="668"/>
    </location>
</feature>
<feature type="region of interest" description="Disordered" evidence="1">
    <location>
        <begin position="194"/>
        <end position="258"/>
    </location>
</feature>
<comment type="caution">
    <text evidence="2">The sequence shown here is derived from an EMBL/GenBank/DDBJ whole genome shotgun (WGS) entry which is preliminary data.</text>
</comment>
<evidence type="ECO:0000256" key="1">
    <source>
        <dbReference type="SAM" id="MobiDB-lite"/>
    </source>
</evidence>
<name>A0A8H2X6Y0_9AGAM</name>
<protein>
    <recommendedName>
        <fullName evidence="4">PH domain-containing protein</fullName>
    </recommendedName>
</protein>
<feature type="region of interest" description="Disordered" evidence="1">
    <location>
        <begin position="647"/>
        <end position="716"/>
    </location>
</feature>